<evidence type="ECO:0000313" key="5">
    <source>
        <dbReference type="Proteomes" id="UP000094849"/>
    </source>
</evidence>
<organism evidence="4 5">
    <name type="scientific">Candidatus Thiodiazotropha endoloripes</name>
    <dbReference type="NCBI Taxonomy" id="1818881"/>
    <lineage>
        <taxon>Bacteria</taxon>
        <taxon>Pseudomonadati</taxon>
        <taxon>Pseudomonadota</taxon>
        <taxon>Gammaproteobacteria</taxon>
        <taxon>Chromatiales</taxon>
        <taxon>Sedimenticolaceae</taxon>
        <taxon>Candidatus Thiodiazotropha</taxon>
    </lineage>
</organism>
<comment type="caution">
    <text evidence="4">The sequence shown here is derived from an EMBL/GenBank/DDBJ whole genome shotgun (WGS) entry which is preliminary data.</text>
</comment>
<evidence type="ECO:0000256" key="3">
    <source>
        <dbReference type="SAM" id="SignalP"/>
    </source>
</evidence>
<evidence type="ECO:0000313" key="4">
    <source>
        <dbReference type="EMBL" id="ODB95763.1"/>
    </source>
</evidence>
<gene>
    <name evidence="4" type="ORF">A3196_02735</name>
</gene>
<dbReference type="PANTHER" id="PTHR35038">
    <property type="entry name" value="DISSIMILATORY SULFITE REDUCTASE SIRA"/>
    <property type="match status" value="1"/>
</dbReference>
<dbReference type="InterPro" id="IPR036280">
    <property type="entry name" value="Multihaem_cyt_sf"/>
</dbReference>
<dbReference type="RefSeq" id="WP_069024102.1">
    <property type="nucleotide sequence ID" value="NZ_LVJZ01000003.1"/>
</dbReference>
<evidence type="ECO:0000256" key="1">
    <source>
        <dbReference type="ARBA" id="ARBA00022729"/>
    </source>
</evidence>
<keyword evidence="1 3" id="KW-0732">Signal</keyword>
<dbReference type="AlphaFoldDB" id="A0A1E2ULY7"/>
<dbReference type="SUPFAM" id="SSF48695">
    <property type="entry name" value="Multiheme cytochromes"/>
    <property type="match status" value="1"/>
</dbReference>
<protein>
    <submittedName>
        <fullName evidence="4">Cytochrome C</fullName>
    </submittedName>
</protein>
<evidence type="ECO:0000256" key="2">
    <source>
        <dbReference type="SAM" id="MobiDB-lite"/>
    </source>
</evidence>
<dbReference type="EMBL" id="LVJZ01000003">
    <property type="protein sequence ID" value="ODB95763.1"/>
    <property type="molecule type" value="Genomic_DNA"/>
</dbReference>
<feature type="signal peptide" evidence="3">
    <location>
        <begin position="1"/>
        <end position="21"/>
    </location>
</feature>
<dbReference type="Proteomes" id="UP000094849">
    <property type="component" value="Unassembled WGS sequence"/>
</dbReference>
<feature type="region of interest" description="Disordered" evidence="2">
    <location>
        <begin position="24"/>
        <end position="43"/>
    </location>
</feature>
<dbReference type="PROSITE" id="PS51257">
    <property type="entry name" value="PROKAR_LIPOPROTEIN"/>
    <property type="match status" value="1"/>
</dbReference>
<dbReference type="Gene3D" id="3.90.10.10">
    <property type="entry name" value="Cytochrome C3"/>
    <property type="match status" value="2"/>
</dbReference>
<name>A0A1E2ULY7_9GAMM</name>
<feature type="chain" id="PRO_5009119005" evidence="3">
    <location>
        <begin position="22"/>
        <end position="584"/>
    </location>
</feature>
<dbReference type="InterPro" id="IPR051829">
    <property type="entry name" value="Multiheme_Cytochr_ET"/>
</dbReference>
<sequence>MHGKNRWTILLLLSLSLIACGGGGGDDGDDDDDHESGPGVSDVNGTHRVLAFNDLGMHCADLDYSTFVILPPFNVIHSQVVARGNPPRLLDSSEVQLSYLATTDPSGSINSTSQNLAGSIDKTNFWDTNPNTGKSFVFDLFGDDPAPDEGLMFEQNMPGILNPYSANDPQPFNHYNETKKWFSAEGIPILPIDDSGQLNAYPLMRVSAQELNSEDSLASLDVVLPVASEADCQNCHAAGEIAAPTDSEIPFELPDDINDSNSVLQAAKQNILLLHDAEHATNLVASKPVLCASCHYSAALDLNGSGPTGSQLNQDSMSEVMHRHHGELTDESSGEPIFPSDGTLQQTCYQCHPGKVTQCLRGAMGGAGIECADCHGSMLAVGREERSPWLDEPRCESCHTGDATNHLGSSIRLSQAWTDDIDTATPRIASNKRFAENDNSLYRNSLGHGGVACEGCHGSTHAIWPNANPQANDNLASIQLQGHAGTVSDCATCHTSLPLTLSGPHGMHNVNSRSWNLDHEDFYEADPDSCRSCHGANLQGTVLSQTATDRTYLRDDDGERSLFLAKGTAVSCTLCHEYPEEEDD</sequence>
<keyword evidence="5" id="KW-1185">Reference proteome</keyword>
<reference evidence="4 5" key="1">
    <citation type="submission" date="2016-03" db="EMBL/GenBank/DDBJ databases">
        <title>Chemosynthetic sulphur-oxidizing symbionts of marine invertebrate animals are capable of nitrogen fixation.</title>
        <authorList>
            <person name="Petersen J.M."/>
            <person name="Kemper A."/>
            <person name="Gruber-Vodicka H."/>
            <person name="Cardini U."/>
            <person name="Geest Mvander."/>
            <person name="Kleiner M."/>
            <person name="Bulgheresi S."/>
            <person name="Fussmann M."/>
            <person name="Herbold C."/>
            <person name="Seah B.K.B."/>
            <person name="Antony C.Paul."/>
            <person name="Liu D."/>
            <person name="Belitz A."/>
            <person name="Weber M."/>
        </authorList>
    </citation>
    <scope>NUCLEOTIDE SEQUENCE [LARGE SCALE GENOMIC DNA]</scope>
    <source>
        <strain evidence="4">G_D</strain>
    </source>
</reference>
<dbReference type="STRING" id="1818881.A3196_02735"/>
<proteinExistence type="predicted"/>
<accession>A0A1E2ULY7</accession>